<reference evidence="2 3" key="1">
    <citation type="journal article" date="2019" name="Sci. Rep.">
        <title>Orb-weaving spider Araneus ventricosus genome elucidates the spidroin gene catalogue.</title>
        <authorList>
            <person name="Kono N."/>
            <person name="Nakamura H."/>
            <person name="Ohtoshi R."/>
            <person name="Moran D.A.P."/>
            <person name="Shinohara A."/>
            <person name="Yoshida Y."/>
            <person name="Fujiwara M."/>
            <person name="Mori M."/>
            <person name="Tomita M."/>
            <person name="Arakawa K."/>
        </authorList>
    </citation>
    <scope>NUCLEOTIDE SEQUENCE [LARGE SCALE GENOMIC DNA]</scope>
</reference>
<keyword evidence="3" id="KW-1185">Reference proteome</keyword>
<evidence type="ECO:0000313" key="2">
    <source>
        <dbReference type="EMBL" id="GBM79402.1"/>
    </source>
</evidence>
<feature type="region of interest" description="Disordered" evidence="1">
    <location>
        <begin position="1"/>
        <end position="37"/>
    </location>
</feature>
<sequence length="94" mass="10706">MIQRATGPIHDGSSTESGFEPGTLRPQGRDLTTSHRGPSDHLALTQCDLCKRRSLQLYANRVLERQPTLRRMFIQDFIQIFNSGNKTIYLVSFI</sequence>
<organism evidence="2 3">
    <name type="scientific">Araneus ventricosus</name>
    <name type="common">Orbweaver spider</name>
    <name type="synonym">Epeira ventricosa</name>
    <dbReference type="NCBI Taxonomy" id="182803"/>
    <lineage>
        <taxon>Eukaryota</taxon>
        <taxon>Metazoa</taxon>
        <taxon>Ecdysozoa</taxon>
        <taxon>Arthropoda</taxon>
        <taxon>Chelicerata</taxon>
        <taxon>Arachnida</taxon>
        <taxon>Araneae</taxon>
        <taxon>Araneomorphae</taxon>
        <taxon>Entelegynae</taxon>
        <taxon>Araneoidea</taxon>
        <taxon>Araneidae</taxon>
        <taxon>Araneus</taxon>
    </lineage>
</organism>
<protein>
    <submittedName>
        <fullName evidence="2">Uncharacterized protein</fullName>
    </submittedName>
</protein>
<evidence type="ECO:0000313" key="3">
    <source>
        <dbReference type="Proteomes" id="UP000499080"/>
    </source>
</evidence>
<dbReference type="Proteomes" id="UP000499080">
    <property type="component" value="Unassembled WGS sequence"/>
</dbReference>
<accession>A0A4Y2IR92</accession>
<evidence type="ECO:0000256" key="1">
    <source>
        <dbReference type="SAM" id="MobiDB-lite"/>
    </source>
</evidence>
<name>A0A4Y2IR92_ARAVE</name>
<comment type="caution">
    <text evidence="2">The sequence shown here is derived from an EMBL/GenBank/DDBJ whole genome shotgun (WGS) entry which is preliminary data.</text>
</comment>
<gene>
    <name evidence="2" type="ORF">AVEN_185437_1</name>
</gene>
<dbReference type="AlphaFoldDB" id="A0A4Y2IR92"/>
<proteinExistence type="predicted"/>
<dbReference type="EMBL" id="BGPR01002818">
    <property type="protein sequence ID" value="GBM79402.1"/>
    <property type="molecule type" value="Genomic_DNA"/>
</dbReference>